<feature type="binding site" evidence="5">
    <location>
        <position position="8"/>
    </location>
    <ligand>
        <name>Mg(2+)</name>
        <dbReference type="ChEBI" id="CHEBI:18420"/>
    </ligand>
</feature>
<dbReference type="SUPFAM" id="SSF53067">
    <property type="entry name" value="Actin-like ATPase domain"/>
    <property type="match status" value="2"/>
</dbReference>
<accession>A0A0B7KKU9</accession>
<feature type="binding site" evidence="5">
    <location>
        <position position="403"/>
    </location>
    <ligand>
        <name>Mg(2+)</name>
        <dbReference type="ChEBI" id="CHEBI:18420"/>
    </ligand>
</feature>
<dbReference type="GO" id="GO:0006085">
    <property type="term" value="P:acetyl-CoA biosynthetic process"/>
    <property type="evidence" value="ECO:0007669"/>
    <property type="project" value="UniProtKB-UniRule"/>
</dbReference>
<feature type="site" description="Transition state stabilizer" evidence="5">
    <location>
        <position position="247"/>
    </location>
</feature>
<dbReference type="InterPro" id="IPR023865">
    <property type="entry name" value="Aliphatic_acid_kinase_CS"/>
</dbReference>
<evidence type="ECO:0000256" key="2">
    <source>
        <dbReference type="ARBA" id="ARBA00022741"/>
    </source>
</evidence>
<dbReference type="PANTHER" id="PTHR21060">
    <property type="entry name" value="ACETATE KINASE"/>
    <property type="match status" value="1"/>
</dbReference>
<keyword evidence="3 5" id="KW-0418">Kinase</keyword>
<gene>
    <name evidence="6" type="ORF">BN869_000013827_1</name>
</gene>
<feature type="binding site" evidence="5">
    <location>
        <position position="15"/>
    </location>
    <ligand>
        <name>ATP</name>
        <dbReference type="ChEBI" id="CHEBI:30616"/>
    </ligand>
</feature>
<dbReference type="InterPro" id="IPR000890">
    <property type="entry name" value="Aliphatic_acid_kin_short-chain"/>
</dbReference>
<dbReference type="PRINTS" id="PR00471">
    <property type="entry name" value="ACETATEKNASE"/>
</dbReference>
<dbReference type="UniPathway" id="UPA00340">
    <property type="reaction ID" value="UER00458"/>
</dbReference>
<comment type="pathway">
    <text evidence="5">Metabolic intermediate biosynthesis; acetyl-CoA biosynthesis; acetyl-CoA from acetate: step 1/2.</text>
</comment>
<keyword evidence="1 5" id="KW-0808">Transferase</keyword>
<proteinExistence type="inferred from homology"/>
<reference evidence="6" key="1">
    <citation type="submission" date="2015-01" db="EMBL/GenBank/DDBJ databases">
        <authorList>
            <person name="Durling Mikael"/>
        </authorList>
    </citation>
    <scope>NUCLEOTIDE SEQUENCE</scope>
</reference>
<dbReference type="GO" id="GO:0008776">
    <property type="term" value="F:acetate kinase activity"/>
    <property type="evidence" value="ECO:0007669"/>
    <property type="project" value="UniProtKB-UniRule"/>
</dbReference>
<dbReference type="PANTHER" id="PTHR21060:SF15">
    <property type="entry name" value="ACETATE KINASE-RELATED"/>
    <property type="match status" value="1"/>
</dbReference>
<dbReference type="EMBL" id="CDPU01000144">
    <property type="protein sequence ID" value="CEO57769.1"/>
    <property type="molecule type" value="Genomic_DNA"/>
</dbReference>
<protein>
    <recommendedName>
        <fullName evidence="5">Probable acetate kinase</fullName>
        <ecNumber evidence="5">2.7.2.1</ecNumber>
    </recommendedName>
    <alternativeName>
        <fullName evidence="5">Acetokinase</fullName>
    </alternativeName>
</protein>
<dbReference type="Gene3D" id="3.30.420.40">
    <property type="match status" value="2"/>
</dbReference>
<dbReference type="InterPro" id="IPR004372">
    <property type="entry name" value="Ac/propionate_kinase"/>
</dbReference>
<comment type="similarity">
    <text evidence="5">Belongs to the acetokinase family.</text>
</comment>
<dbReference type="GO" id="GO:0006083">
    <property type="term" value="P:acetate metabolic process"/>
    <property type="evidence" value="ECO:0007669"/>
    <property type="project" value="TreeGrafter"/>
</dbReference>
<dbReference type="NCBIfam" id="TIGR00016">
    <property type="entry name" value="ackA"/>
    <property type="match status" value="1"/>
</dbReference>
<dbReference type="Pfam" id="PF00871">
    <property type="entry name" value="Acetate_kinase"/>
    <property type="match status" value="1"/>
</dbReference>
<dbReference type="AlphaFoldDB" id="A0A0B7KKU9"/>
<evidence type="ECO:0000256" key="4">
    <source>
        <dbReference type="ARBA" id="ARBA00022840"/>
    </source>
</evidence>
<dbReference type="InterPro" id="IPR043129">
    <property type="entry name" value="ATPase_NBD"/>
</dbReference>
<feature type="binding site" evidence="5">
    <location>
        <begin position="214"/>
        <end position="218"/>
    </location>
    <ligand>
        <name>ATP</name>
        <dbReference type="ChEBI" id="CHEBI:30616"/>
    </ligand>
</feature>
<feature type="site" description="Transition state stabilizer" evidence="5">
    <location>
        <position position="186"/>
    </location>
</feature>
<dbReference type="HAMAP" id="MF_00020">
    <property type="entry name" value="Acetate_kinase"/>
    <property type="match status" value="1"/>
</dbReference>
<organism evidence="6">
    <name type="scientific">Bionectria ochroleuca</name>
    <name type="common">Gliocladium roseum</name>
    <dbReference type="NCBI Taxonomy" id="29856"/>
    <lineage>
        <taxon>Eukaryota</taxon>
        <taxon>Fungi</taxon>
        <taxon>Dikarya</taxon>
        <taxon>Ascomycota</taxon>
        <taxon>Pezizomycotina</taxon>
        <taxon>Sordariomycetes</taxon>
        <taxon>Hypocreomycetidae</taxon>
        <taxon>Hypocreales</taxon>
        <taxon>Bionectriaceae</taxon>
        <taxon>Clonostachys</taxon>
    </lineage>
</organism>
<keyword evidence="5" id="KW-0479">Metal-binding</keyword>
<evidence type="ECO:0000256" key="1">
    <source>
        <dbReference type="ARBA" id="ARBA00022679"/>
    </source>
</evidence>
<keyword evidence="2 5" id="KW-0547">Nucleotide-binding</keyword>
<feature type="active site" description="Proton donor/acceptor" evidence="5">
    <location>
        <position position="154"/>
    </location>
</feature>
<dbReference type="GO" id="GO:0005524">
    <property type="term" value="F:ATP binding"/>
    <property type="evidence" value="ECO:0007669"/>
    <property type="project" value="UniProtKB-KW"/>
</dbReference>
<comment type="cofactor">
    <cofactor evidence="5">
        <name>Mg(2+)</name>
        <dbReference type="ChEBI" id="CHEBI:18420"/>
    </cofactor>
</comment>
<keyword evidence="4 5" id="KW-0067">ATP-binding</keyword>
<dbReference type="PIRSF" id="PIRSF000722">
    <property type="entry name" value="Acetate_prop_kin"/>
    <property type="match status" value="1"/>
</dbReference>
<dbReference type="EC" id="2.7.2.1" evidence="5"/>
<comment type="catalytic activity">
    <reaction evidence="5">
        <text>acetate + ATP = acetyl phosphate + ADP</text>
        <dbReference type="Rhea" id="RHEA:11352"/>
        <dbReference type="ChEBI" id="CHEBI:22191"/>
        <dbReference type="ChEBI" id="CHEBI:30089"/>
        <dbReference type="ChEBI" id="CHEBI:30616"/>
        <dbReference type="ChEBI" id="CHEBI:456216"/>
        <dbReference type="EC" id="2.7.2.1"/>
    </reaction>
</comment>
<evidence type="ECO:0000313" key="6">
    <source>
        <dbReference type="EMBL" id="CEO57769.1"/>
    </source>
</evidence>
<dbReference type="GO" id="GO:0000287">
    <property type="term" value="F:magnesium ion binding"/>
    <property type="evidence" value="ECO:0007669"/>
    <property type="project" value="UniProtKB-UniRule"/>
</dbReference>
<name>A0A0B7KKU9_BIOOC</name>
<sequence length="419" mass="44966">MKIIFAINAGSSSLKISVYLAEDRNATPRQIANAQISGLTSQSTKLTYIRGNESIYKNHQVRAGSQDDAFDIILNSLVGDENLDEIGSKSDIAITCHRIVHGGKYESAQIITKDTYYHIQTLSDLAPLHNGAALGIVETCIRKLPDTTNIACFDTQFHMSLPPHVYTYPINQERAQKNGLRKYGFHGLSYSFITRSVAKFLQKDVSKLNIIALHLGSGASACAIKGGKSWDTSMGLTPLSGLPGATRSGSVDPSLVFHYASDVGKLSPTSTAKLHISKAEEILNKESGLSALAGTTDFAVIAGADRAEHPQSALAFDLFVDRVSAFIGSYYVSLEGRVDALVFAGGIGEKSSRFRSAVVSSTACLGFGISDSANDSISTEGSVVQDISSEDTRSKVLVCQTDEQIEMACMCASKNELWD</sequence>
<dbReference type="PROSITE" id="PS01076">
    <property type="entry name" value="ACETATE_KINASE_2"/>
    <property type="match status" value="1"/>
</dbReference>
<comment type="caution">
    <text evidence="5">Lacks conserved residue(s) required for the propagation of feature annotation.</text>
</comment>
<evidence type="ECO:0000256" key="5">
    <source>
        <dbReference type="HAMAP-Rule" id="MF_03131"/>
    </source>
</evidence>
<feature type="binding site" evidence="5">
    <location>
        <position position="98"/>
    </location>
    <ligand>
        <name>substrate</name>
    </ligand>
</feature>
<keyword evidence="5" id="KW-0460">Magnesium</keyword>
<evidence type="ECO:0000256" key="3">
    <source>
        <dbReference type="ARBA" id="ARBA00022777"/>
    </source>
</evidence>